<proteinExistence type="predicted"/>
<keyword evidence="4" id="KW-1185">Reference proteome</keyword>
<keyword evidence="1" id="KW-0472">Membrane</keyword>
<evidence type="ECO:0000256" key="2">
    <source>
        <dbReference type="SAM" id="SignalP"/>
    </source>
</evidence>
<protein>
    <submittedName>
        <fullName evidence="3">Uncharacterized protein</fullName>
    </submittedName>
</protein>
<keyword evidence="1" id="KW-0812">Transmembrane</keyword>
<evidence type="ECO:0000256" key="1">
    <source>
        <dbReference type="SAM" id="Phobius"/>
    </source>
</evidence>
<gene>
    <name evidence="3" type="ORF">VNO78_20317</name>
</gene>
<sequence length="157" mass="17312">MFPRSLTLSLSLSLLLHRGRLFNTNAISLWICPFLSLSENGERASSATSSASSSSRTTVSFCTSSANLHLFLTPLPSTFSIPPIRSTSSCFSQPPTHSTRCIFPLPFISSPDSTFPAHSFILQLLLFFLLPTFHLSPFSSLPLFIFTSMFCILLRSL</sequence>
<keyword evidence="2" id="KW-0732">Signal</keyword>
<feature type="transmembrane region" description="Helical" evidence="1">
    <location>
        <begin position="120"/>
        <end position="153"/>
    </location>
</feature>
<feature type="signal peptide" evidence="2">
    <location>
        <begin position="1"/>
        <end position="21"/>
    </location>
</feature>
<keyword evidence="1" id="KW-1133">Transmembrane helix</keyword>
<name>A0AAN9S956_PSOTE</name>
<dbReference type="AlphaFoldDB" id="A0AAN9S956"/>
<organism evidence="3 4">
    <name type="scientific">Psophocarpus tetragonolobus</name>
    <name type="common">Winged bean</name>
    <name type="synonym">Dolichos tetragonolobus</name>
    <dbReference type="NCBI Taxonomy" id="3891"/>
    <lineage>
        <taxon>Eukaryota</taxon>
        <taxon>Viridiplantae</taxon>
        <taxon>Streptophyta</taxon>
        <taxon>Embryophyta</taxon>
        <taxon>Tracheophyta</taxon>
        <taxon>Spermatophyta</taxon>
        <taxon>Magnoliopsida</taxon>
        <taxon>eudicotyledons</taxon>
        <taxon>Gunneridae</taxon>
        <taxon>Pentapetalae</taxon>
        <taxon>rosids</taxon>
        <taxon>fabids</taxon>
        <taxon>Fabales</taxon>
        <taxon>Fabaceae</taxon>
        <taxon>Papilionoideae</taxon>
        <taxon>50 kb inversion clade</taxon>
        <taxon>NPAAA clade</taxon>
        <taxon>indigoferoid/millettioid clade</taxon>
        <taxon>Phaseoleae</taxon>
        <taxon>Psophocarpus</taxon>
    </lineage>
</organism>
<feature type="chain" id="PRO_5042902526" evidence="2">
    <location>
        <begin position="22"/>
        <end position="157"/>
    </location>
</feature>
<comment type="caution">
    <text evidence="3">The sequence shown here is derived from an EMBL/GenBank/DDBJ whole genome shotgun (WGS) entry which is preliminary data.</text>
</comment>
<dbReference type="EMBL" id="JAYMYS010000005">
    <property type="protein sequence ID" value="KAK7391894.1"/>
    <property type="molecule type" value="Genomic_DNA"/>
</dbReference>
<evidence type="ECO:0000313" key="3">
    <source>
        <dbReference type="EMBL" id="KAK7391894.1"/>
    </source>
</evidence>
<reference evidence="3 4" key="1">
    <citation type="submission" date="2024-01" db="EMBL/GenBank/DDBJ databases">
        <title>The genomes of 5 underutilized Papilionoideae crops provide insights into root nodulation and disease resistanc.</title>
        <authorList>
            <person name="Jiang F."/>
        </authorList>
    </citation>
    <scope>NUCLEOTIDE SEQUENCE [LARGE SCALE GENOMIC DNA]</scope>
    <source>
        <strain evidence="3">DUOXIRENSHENG_FW03</strain>
        <tissue evidence="3">Leaves</tissue>
    </source>
</reference>
<accession>A0AAN9S956</accession>
<dbReference type="Proteomes" id="UP001386955">
    <property type="component" value="Unassembled WGS sequence"/>
</dbReference>
<evidence type="ECO:0000313" key="4">
    <source>
        <dbReference type="Proteomes" id="UP001386955"/>
    </source>
</evidence>